<gene>
    <name evidence="2" type="ORF">ACFORG_22235</name>
</gene>
<evidence type="ECO:0000259" key="1">
    <source>
        <dbReference type="Pfam" id="PF01408"/>
    </source>
</evidence>
<evidence type="ECO:0000313" key="2">
    <source>
        <dbReference type="EMBL" id="MFC3616472.1"/>
    </source>
</evidence>
<reference evidence="3" key="1">
    <citation type="journal article" date="2019" name="Int. J. Syst. Evol. Microbiol.">
        <title>The Global Catalogue of Microorganisms (GCM) 10K type strain sequencing project: providing services to taxonomists for standard genome sequencing and annotation.</title>
        <authorList>
            <consortium name="The Broad Institute Genomics Platform"/>
            <consortium name="The Broad Institute Genome Sequencing Center for Infectious Disease"/>
            <person name="Wu L."/>
            <person name="Ma J."/>
        </authorList>
    </citation>
    <scope>NUCLEOTIDE SEQUENCE [LARGE SCALE GENOMIC DNA]</scope>
    <source>
        <strain evidence="3">KCTC 42911</strain>
    </source>
</reference>
<evidence type="ECO:0000313" key="3">
    <source>
        <dbReference type="Proteomes" id="UP001595629"/>
    </source>
</evidence>
<dbReference type="InterPro" id="IPR000683">
    <property type="entry name" value="Gfo/Idh/MocA-like_OxRdtase_N"/>
</dbReference>
<feature type="domain" description="Gfo/Idh/MocA-like oxidoreductase N-terminal" evidence="1">
    <location>
        <begin position="5"/>
        <end position="119"/>
    </location>
</feature>
<name>A0ABV7TNF3_9RHOB</name>
<comment type="caution">
    <text evidence="2">The sequence shown here is derived from an EMBL/GenBank/DDBJ whole genome shotgun (WGS) entry which is preliminary data.</text>
</comment>
<sequence length="340" mass="36095">MSELGFGVVGTGFIAGIVANAIVAAQGARLSAVSSRKLANARQFVAERPGTEAVEGIDTLLAREDVSAVYVATPTSAKEAVALAAINAGKHVLVDKPLLDAGSAKRMTDAAAEKGVLFMDATHFVHHPRTAAILAAAPKKIGQTKSLHTTFYFPFDDRENIRFDLSQEPMGAVGDMAWYSMRAIVEYLRPAGKFDKIAVVPEFDAATGAVIRVSGLVGFESGEASTFDVGYTAGTAIMDLSLLGTRGMITMDDFVLDWNDSFAFNNADIPAGYTHRAGMADRAAFEFVETPSKTSQDTLMIQHFAEMVAGGDRRAFAASAEASIATQTLLDAIWLACQGR</sequence>
<proteinExistence type="predicted"/>
<keyword evidence="3" id="KW-1185">Reference proteome</keyword>
<accession>A0ABV7TNF3</accession>
<dbReference type="EMBL" id="JBHRXI010000049">
    <property type="protein sequence ID" value="MFC3616472.1"/>
    <property type="molecule type" value="Genomic_DNA"/>
</dbReference>
<dbReference type="InterPro" id="IPR036291">
    <property type="entry name" value="NAD(P)-bd_dom_sf"/>
</dbReference>
<dbReference type="Gene3D" id="3.40.50.720">
    <property type="entry name" value="NAD(P)-binding Rossmann-like Domain"/>
    <property type="match status" value="1"/>
</dbReference>
<protein>
    <submittedName>
        <fullName evidence="2">Gfo/Idh/MocA family protein</fullName>
    </submittedName>
</protein>
<dbReference type="SUPFAM" id="SSF55347">
    <property type="entry name" value="Glyceraldehyde-3-phosphate dehydrogenase-like, C-terminal domain"/>
    <property type="match status" value="1"/>
</dbReference>
<dbReference type="RefSeq" id="WP_386737785.1">
    <property type="nucleotide sequence ID" value="NZ_JBHRXI010000049.1"/>
</dbReference>
<dbReference type="Proteomes" id="UP001595629">
    <property type="component" value="Unassembled WGS sequence"/>
</dbReference>
<organism evidence="2 3">
    <name type="scientific">Lutimaribacter marinistellae</name>
    <dbReference type="NCBI Taxonomy" id="1820329"/>
    <lineage>
        <taxon>Bacteria</taxon>
        <taxon>Pseudomonadati</taxon>
        <taxon>Pseudomonadota</taxon>
        <taxon>Alphaproteobacteria</taxon>
        <taxon>Rhodobacterales</taxon>
        <taxon>Roseobacteraceae</taxon>
        <taxon>Lutimaribacter</taxon>
    </lineage>
</organism>
<dbReference type="Pfam" id="PF01408">
    <property type="entry name" value="GFO_IDH_MocA"/>
    <property type="match status" value="1"/>
</dbReference>
<dbReference type="PANTHER" id="PTHR46368:SF4">
    <property type="entry name" value="OS10G0403700 PROTEIN"/>
    <property type="match status" value="1"/>
</dbReference>
<dbReference type="PANTHER" id="PTHR46368">
    <property type="match status" value="1"/>
</dbReference>
<dbReference type="Gene3D" id="3.30.360.10">
    <property type="entry name" value="Dihydrodipicolinate Reductase, domain 2"/>
    <property type="match status" value="1"/>
</dbReference>
<dbReference type="SUPFAM" id="SSF51735">
    <property type="entry name" value="NAD(P)-binding Rossmann-fold domains"/>
    <property type="match status" value="1"/>
</dbReference>